<organism evidence="2 3">
    <name type="scientific">Eumeta variegata</name>
    <name type="common">Bagworm moth</name>
    <name type="synonym">Eumeta japonica</name>
    <dbReference type="NCBI Taxonomy" id="151549"/>
    <lineage>
        <taxon>Eukaryota</taxon>
        <taxon>Metazoa</taxon>
        <taxon>Ecdysozoa</taxon>
        <taxon>Arthropoda</taxon>
        <taxon>Hexapoda</taxon>
        <taxon>Insecta</taxon>
        <taxon>Pterygota</taxon>
        <taxon>Neoptera</taxon>
        <taxon>Endopterygota</taxon>
        <taxon>Lepidoptera</taxon>
        <taxon>Glossata</taxon>
        <taxon>Ditrysia</taxon>
        <taxon>Tineoidea</taxon>
        <taxon>Psychidae</taxon>
        <taxon>Oiketicinae</taxon>
        <taxon>Eumeta</taxon>
    </lineage>
</organism>
<evidence type="ECO:0000256" key="1">
    <source>
        <dbReference type="SAM" id="MobiDB-lite"/>
    </source>
</evidence>
<dbReference type="EMBL" id="BGZK01000261">
    <property type="protein sequence ID" value="GBP32557.1"/>
    <property type="molecule type" value="Genomic_DNA"/>
</dbReference>
<reference evidence="2 3" key="1">
    <citation type="journal article" date="2019" name="Commun. Biol.">
        <title>The bagworm genome reveals a unique fibroin gene that provides high tensile strength.</title>
        <authorList>
            <person name="Kono N."/>
            <person name="Nakamura H."/>
            <person name="Ohtoshi R."/>
            <person name="Tomita M."/>
            <person name="Numata K."/>
            <person name="Arakawa K."/>
        </authorList>
    </citation>
    <scope>NUCLEOTIDE SEQUENCE [LARGE SCALE GENOMIC DNA]</scope>
</reference>
<proteinExistence type="predicted"/>
<protein>
    <submittedName>
        <fullName evidence="2">Uncharacterized protein</fullName>
    </submittedName>
</protein>
<sequence>MHPQTMAGKKSTICTTLGGFLKSSVTEITIQPEKDDDDEDIVVADDDEDILPADSSDDSDSESERDESNTSQSEN</sequence>
<gene>
    <name evidence="2" type="ORF">EVAR_23969_1</name>
</gene>
<name>A0A4C1V2P2_EUMVA</name>
<comment type="caution">
    <text evidence="2">The sequence shown here is derived from an EMBL/GenBank/DDBJ whole genome shotgun (WGS) entry which is preliminary data.</text>
</comment>
<dbReference type="AlphaFoldDB" id="A0A4C1V2P2"/>
<feature type="region of interest" description="Disordered" evidence="1">
    <location>
        <begin position="28"/>
        <end position="75"/>
    </location>
</feature>
<keyword evidence="3" id="KW-1185">Reference proteome</keyword>
<feature type="compositionally biased region" description="Acidic residues" evidence="1">
    <location>
        <begin position="34"/>
        <end position="65"/>
    </location>
</feature>
<dbReference type="Proteomes" id="UP000299102">
    <property type="component" value="Unassembled WGS sequence"/>
</dbReference>
<evidence type="ECO:0000313" key="3">
    <source>
        <dbReference type="Proteomes" id="UP000299102"/>
    </source>
</evidence>
<evidence type="ECO:0000313" key="2">
    <source>
        <dbReference type="EMBL" id="GBP32557.1"/>
    </source>
</evidence>
<accession>A0A4C1V2P2</accession>